<dbReference type="PROSITE" id="PS50943">
    <property type="entry name" value="HTH_CROC1"/>
    <property type="match status" value="1"/>
</dbReference>
<dbReference type="Gene3D" id="1.10.260.40">
    <property type="entry name" value="lambda repressor-like DNA-binding domains"/>
    <property type="match status" value="1"/>
</dbReference>
<reference evidence="2" key="1">
    <citation type="submission" date="2020-03" db="EMBL/GenBank/DDBJ databases">
        <title>The deep terrestrial virosphere.</title>
        <authorList>
            <person name="Holmfeldt K."/>
            <person name="Nilsson E."/>
            <person name="Simone D."/>
            <person name="Lopez-Fernandez M."/>
            <person name="Wu X."/>
            <person name="de Brujin I."/>
            <person name="Lundin D."/>
            <person name="Andersson A."/>
            <person name="Bertilsson S."/>
            <person name="Dopson M."/>
        </authorList>
    </citation>
    <scope>NUCLEOTIDE SEQUENCE</scope>
    <source>
        <strain evidence="4">MM415A03493</strain>
        <strain evidence="3">MM415B00633</strain>
        <strain evidence="2">TM448A00090</strain>
        <strain evidence="5">TM448B00221</strain>
    </source>
</reference>
<name>A0A6H1Z9Y2_9ZZZZ</name>
<evidence type="ECO:0000313" key="3">
    <source>
        <dbReference type="EMBL" id="QJA63363.1"/>
    </source>
</evidence>
<protein>
    <submittedName>
        <fullName evidence="2">Putative antitoxin</fullName>
    </submittedName>
</protein>
<dbReference type="GO" id="GO:0003677">
    <property type="term" value="F:DNA binding"/>
    <property type="evidence" value="ECO:0007669"/>
    <property type="project" value="InterPro"/>
</dbReference>
<dbReference type="InterPro" id="IPR010982">
    <property type="entry name" value="Lambda_DNA-bd_dom_sf"/>
</dbReference>
<gene>
    <name evidence="4" type="ORF">MM415A03493_0002</name>
    <name evidence="3" type="ORF">MM415B00633_0047</name>
    <name evidence="2" type="ORF">TM448A00090_0101</name>
    <name evidence="5" type="ORF">TM448B00221_0002</name>
</gene>
<evidence type="ECO:0000313" key="2">
    <source>
        <dbReference type="EMBL" id="QJA44269.1"/>
    </source>
</evidence>
<dbReference type="Pfam" id="PF01381">
    <property type="entry name" value="HTH_3"/>
    <property type="match status" value="1"/>
</dbReference>
<evidence type="ECO:0000313" key="5">
    <source>
        <dbReference type="EMBL" id="QJH94448.1"/>
    </source>
</evidence>
<organism evidence="2">
    <name type="scientific">viral metagenome</name>
    <dbReference type="NCBI Taxonomy" id="1070528"/>
    <lineage>
        <taxon>unclassified sequences</taxon>
        <taxon>metagenomes</taxon>
        <taxon>organismal metagenomes</taxon>
    </lineage>
</organism>
<dbReference type="EMBL" id="MT141832">
    <property type="protein sequence ID" value="QJA70920.1"/>
    <property type="molecule type" value="Genomic_DNA"/>
</dbReference>
<dbReference type="InterPro" id="IPR001387">
    <property type="entry name" value="Cro/C1-type_HTH"/>
</dbReference>
<evidence type="ECO:0000313" key="4">
    <source>
        <dbReference type="EMBL" id="QJA70920.1"/>
    </source>
</evidence>
<proteinExistence type="predicted"/>
<dbReference type="EMBL" id="MT144601">
    <property type="protein sequence ID" value="QJH94448.1"/>
    <property type="molecule type" value="Genomic_DNA"/>
</dbReference>
<dbReference type="SUPFAM" id="SSF47413">
    <property type="entry name" value="lambda repressor-like DNA-binding domains"/>
    <property type="match status" value="1"/>
</dbReference>
<evidence type="ECO:0000259" key="1">
    <source>
        <dbReference type="PROSITE" id="PS50943"/>
    </source>
</evidence>
<sequence>MKSLTDFIKQHNITITEFARQNGLAQPTIWRIAKGKVTPSPRIAKAIEKATRGEVSAVHLVGLD</sequence>
<feature type="domain" description="HTH cro/C1-type" evidence="1">
    <location>
        <begin position="9"/>
        <end position="58"/>
    </location>
</feature>
<accession>A0A6H1Z9Y2</accession>
<dbReference type="EMBL" id="MT141495">
    <property type="protein sequence ID" value="QJA63363.1"/>
    <property type="molecule type" value="Genomic_DNA"/>
</dbReference>
<dbReference type="EMBL" id="MT143974">
    <property type="protein sequence ID" value="QJA44269.1"/>
    <property type="molecule type" value="Genomic_DNA"/>
</dbReference>
<dbReference type="CDD" id="cd00093">
    <property type="entry name" value="HTH_XRE"/>
    <property type="match status" value="1"/>
</dbReference>
<dbReference type="AlphaFoldDB" id="A0A6H1Z9Y2"/>